<protein>
    <recommendedName>
        <fullName evidence="3">Lantibiotic</fullName>
    </recommendedName>
</protein>
<proteinExistence type="predicted"/>
<organism evidence="1 2">
    <name type="scientific">Streptococcus ratti FA-1 = DSM 20564</name>
    <dbReference type="NCBI Taxonomy" id="699248"/>
    <lineage>
        <taxon>Bacteria</taxon>
        <taxon>Bacillati</taxon>
        <taxon>Bacillota</taxon>
        <taxon>Bacilli</taxon>
        <taxon>Lactobacillales</taxon>
        <taxon>Streptococcaceae</taxon>
        <taxon>Streptococcus</taxon>
    </lineage>
</organism>
<evidence type="ECO:0000313" key="1">
    <source>
        <dbReference type="EMBL" id="EJN94984.1"/>
    </source>
</evidence>
<keyword evidence="2" id="KW-1185">Reference proteome</keyword>
<evidence type="ECO:0008006" key="3">
    <source>
        <dbReference type="Google" id="ProtNLM"/>
    </source>
</evidence>
<comment type="caution">
    <text evidence="1">The sequence shown here is derived from an EMBL/GenBank/DDBJ whole genome shotgun (WGS) entry which is preliminary data.</text>
</comment>
<dbReference type="EMBL" id="AJTZ01000003">
    <property type="protein sequence ID" value="EJN94984.1"/>
    <property type="molecule type" value="Genomic_DNA"/>
</dbReference>
<dbReference type="Proteomes" id="UP000007815">
    <property type="component" value="Unassembled WGS sequence"/>
</dbReference>
<gene>
    <name evidence="1" type="ORF">SRA_01352</name>
</gene>
<accession>A0ABN0GX15</accession>
<name>A0ABN0GX15_STRRT</name>
<evidence type="ECO:0000313" key="2">
    <source>
        <dbReference type="Proteomes" id="UP000007815"/>
    </source>
</evidence>
<dbReference type="RefSeq" id="WP_003086771.1">
    <property type="nucleotide sequence ID" value="NZ_AJTZ01000003.1"/>
</dbReference>
<sequence length="62" mass="6456">MKSNLLKINNVTEVEKDMVTLIKDEDMELAGGSTPACAIGVVGITVAVTGISTACTSRCINK</sequence>
<reference evidence="1 2" key="1">
    <citation type="submission" date="2009-12" db="EMBL/GenBank/DDBJ databases">
        <authorList>
            <person name="Lefebure T."/>
            <person name="Cornejo O.E."/>
            <person name="Pavinski Bitar P.D."/>
            <person name="Lang P."/>
            <person name="Stanhope M.J."/>
        </authorList>
    </citation>
    <scope>NUCLEOTIDE SEQUENCE [LARGE SCALE GENOMIC DNA]</scope>
    <source>
        <strain evidence="1 2">FA-1</strain>
    </source>
</reference>